<gene>
    <name evidence="3" type="ORF">SAMN04488518_101822</name>
</gene>
<dbReference type="Pfam" id="PF03616">
    <property type="entry name" value="Glt_symporter"/>
    <property type="match status" value="1"/>
</dbReference>
<feature type="transmembrane region" description="Helical" evidence="2">
    <location>
        <begin position="392"/>
        <end position="417"/>
    </location>
</feature>
<name>A0A1I3W4L9_9HYPH</name>
<reference evidence="3 4" key="1">
    <citation type="submission" date="2016-10" db="EMBL/GenBank/DDBJ databases">
        <authorList>
            <person name="Varghese N."/>
            <person name="Submissions S."/>
        </authorList>
    </citation>
    <scope>NUCLEOTIDE SEQUENCE [LARGE SCALE GENOMIC DNA]</scope>
    <source>
        <strain evidence="3 4">DSM 16392</strain>
    </source>
</reference>
<dbReference type="PANTHER" id="PTHR36178">
    <property type="entry name" value="SLR0625 PROTEIN"/>
    <property type="match status" value="1"/>
</dbReference>
<evidence type="ECO:0000256" key="2">
    <source>
        <dbReference type="SAM" id="Phobius"/>
    </source>
</evidence>
<dbReference type="PANTHER" id="PTHR36178:SF1">
    <property type="entry name" value="SODIUM_GLUTAMATE SYMPORTER"/>
    <property type="match status" value="1"/>
</dbReference>
<feature type="transmembrane region" description="Helical" evidence="2">
    <location>
        <begin position="90"/>
        <end position="108"/>
    </location>
</feature>
<keyword evidence="2" id="KW-0472">Membrane</keyword>
<keyword evidence="2" id="KW-0812">Transmembrane</keyword>
<feature type="transmembrane region" description="Helical" evidence="2">
    <location>
        <begin position="21"/>
        <end position="39"/>
    </location>
</feature>
<feature type="transmembrane region" description="Helical" evidence="2">
    <location>
        <begin position="59"/>
        <end position="78"/>
    </location>
</feature>
<dbReference type="EMBL" id="FOSK01000001">
    <property type="protein sequence ID" value="SFK02584.1"/>
    <property type="molecule type" value="Genomic_DNA"/>
</dbReference>
<feature type="transmembrane region" description="Helical" evidence="2">
    <location>
        <begin position="322"/>
        <end position="345"/>
    </location>
</feature>
<feature type="transmembrane region" description="Helical" evidence="2">
    <location>
        <begin position="114"/>
        <end position="139"/>
    </location>
</feature>
<proteinExistence type="predicted"/>
<feature type="transmembrane region" description="Helical" evidence="2">
    <location>
        <begin position="146"/>
        <end position="168"/>
    </location>
</feature>
<accession>A0A1I3W4L9</accession>
<keyword evidence="2" id="KW-1133">Transmembrane helix</keyword>
<evidence type="ECO:0000256" key="1">
    <source>
        <dbReference type="NCBIfam" id="TIGR00210"/>
    </source>
</evidence>
<evidence type="ECO:0000313" key="4">
    <source>
        <dbReference type="Proteomes" id="UP000199598"/>
    </source>
</evidence>
<feature type="transmembrane region" description="Helical" evidence="2">
    <location>
        <begin position="260"/>
        <end position="285"/>
    </location>
</feature>
<feature type="transmembrane region" description="Helical" evidence="2">
    <location>
        <begin position="357"/>
        <end position="380"/>
    </location>
</feature>
<dbReference type="Proteomes" id="UP000199598">
    <property type="component" value="Unassembled WGS sequence"/>
</dbReference>
<feature type="transmembrane region" description="Helical" evidence="2">
    <location>
        <begin position="233"/>
        <end position="254"/>
    </location>
</feature>
<dbReference type="RefSeq" id="WP_208860039.1">
    <property type="nucleotide sequence ID" value="NZ_FOSK01000001.1"/>
</dbReference>
<organism evidence="3 4">
    <name type="scientific">Pseudovibrio ascidiaceicola</name>
    <dbReference type="NCBI Taxonomy" id="285279"/>
    <lineage>
        <taxon>Bacteria</taxon>
        <taxon>Pseudomonadati</taxon>
        <taxon>Pseudomonadota</taxon>
        <taxon>Alphaproteobacteria</taxon>
        <taxon>Hyphomicrobiales</taxon>
        <taxon>Stappiaceae</taxon>
        <taxon>Pseudovibrio</taxon>
    </lineage>
</organism>
<dbReference type="InterPro" id="IPR004445">
    <property type="entry name" value="GltS"/>
</dbReference>
<feature type="transmembrane region" description="Helical" evidence="2">
    <location>
        <begin position="180"/>
        <end position="204"/>
    </location>
</feature>
<dbReference type="NCBIfam" id="TIGR00210">
    <property type="entry name" value="gltS"/>
    <property type="match status" value="1"/>
</dbReference>
<feature type="transmembrane region" description="Helical" evidence="2">
    <location>
        <begin position="297"/>
        <end position="316"/>
    </location>
</feature>
<sequence>MLIEPRLVNSEARMEAAQPELIEIDPFTTITIAILVLFVGRELVRKNVALRKLTIPDPLAGGLLCAILVTVLTVWWGVKFKFSTEPIDFFLIYFFAAIGLRAKVSDLLTGGKPLVILIIISSVFLGIQNFVGMGAASVYGYPVHTGIIAGSVSLSGGVGTTLAWAPIFASELGVANAQEIGIACNTVGIVSACIIGGPIAQYLMKRHKLAGSLSTDEAVGQNFKDDGKLNLHYYDVLGAVFFINMAIFIGYMMYLGLQEAGVVIPVFVPILVAGIIINNTGRLLFRNYDNVGREKGMAMISDISLGIFLSIALMTMDLLVVWQFMGFVALVMSLQIALAIGYALFIVFTSMGKDYDAAVIAAGFGGIALGSTATAVLNMTSVTRQFGASPKAFLIVPLTCGFFIDLMNTWVITNLIAL</sequence>
<evidence type="ECO:0000313" key="3">
    <source>
        <dbReference type="EMBL" id="SFK02584.1"/>
    </source>
</evidence>
<keyword evidence="4" id="KW-1185">Reference proteome</keyword>
<comment type="caution">
    <text evidence="3">The sequence shown here is derived from an EMBL/GenBank/DDBJ whole genome shotgun (WGS) entry which is preliminary data.</text>
</comment>
<protein>
    <recommendedName>
        <fullName evidence="1">Sodium/glutamate symporter</fullName>
    </recommendedName>
</protein>